<dbReference type="GO" id="GO:0055085">
    <property type="term" value="P:transmembrane transport"/>
    <property type="evidence" value="ECO:0007669"/>
    <property type="project" value="InterPro"/>
</dbReference>
<dbReference type="PANTHER" id="PTHR30477:SF0">
    <property type="entry name" value="METAL TRANSPORT SYSTEM MEMBRANE PROTEIN TM_0125-RELATED"/>
    <property type="match status" value="1"/>
</dbReference>
<evidence type="ECO:0000256" key="8">
    <source>
        <dbReference type="SAM" id="Phobius"/>
    </source>
</evidence>
<comment type="caution">
    <text evidence="9">The sequence shown here is derived from an EMBL/GenBank/DDBJ whole genome shotgun (WGS) entry which is preliminary data.</text>
</comment>
<feature type="compositionally biased region" description="Basic and acidic residues" evidence="7">
    <location>
        <begin position="279"/>
        <end position="322"/>
    </location>
</feature>
<evidence type="ECO:0000256" key="1">
    <source>
        <dbReference type="ARBA" id="ARBA00004141"/>
    </source>
</evidence>
<dbReference type="PANTHER" id="PTHR30477">
    <property type="entry name" value="ABC-TRANSPORTER METAL-BINDING PROTEIN"/>
    <property type="match status" value="1"/>
</dbReference>
<comment type="similarity">
    <text evidence="2 6">Belongs to the ABC-3 integral membrane protein family.</text>
</comment>
<dbReference type="AlphaFoldDB" id="A0A2I1PB88"/>
<comment type="subcellular location">
    <subcellularLocation>
        <location evidence="6">Cell membrane</location>
        <topology evidence="6">Multi-pass membrane protein</topology>
    </subcellularLocation>
    <subcellularLocation>
        <location evidence="1">Membrane</location>
        <topology evidence="1">Multi-pass membrane protein</topology>
    </subcellularLocation>
</comment>
<keyword evidence="3 6" id="KW-0812">Transmembrane</keyword>
<keyword evidence="5 8" id="KW-0472">Membrane</keyword>
<name>A0A2I1PB88_9MICO</name>
<evidence type="ECO:0000256" key="3">
    <source>
        <dbReference type="ARBA" id="ARBA00022692"/>
    </source>
</evidence>
<feature type="transmembrane region" description="Helical" evidence="8">
    <location>
        <begin position="12"/>
        <end position="31"/>
    </location>
</feature>
<evidence type="ECO:0000256" key="7">
    <source>
        <dbReference type="SAM" id="MobiDB-lite"/>
    </source>
</evidence>
<evidence type="ECO:0000256" key="6">
    <source>
        <dbReference type="RuleBase" id="RU003943"/>
    </source>
</evidence>
<sequence length="331" mass="34845">MAEMLQFDFMQRALLAALLVGAVAPMVGIFVVQRGLSLIGDALGHVALAGVAVGVVMQAQPVWTALAVAVLAAVVIEALRARGGTASDVALALMFHTGIALGVVLISTSPGTANLENYLFGAITTTSSADLRLFVVLGVVVAVATTLLRPRLFAVAQDEVYSRSQGLPVTALNMLLSALVAVTIVMSMRVVGLLLISALMIVPIATSQLLTRSFAAAWWMAMVLGALSGVGGVVVSYTYDLPSGGTIVLLAVAVYALAVLGTWVARRVRVGRHRRASLAEHHAHEHHPDCEHPAVPHGDHLDYLHGDHLHHPHEGHYDERPLDASAPAPRP</sequence>
<protein>
    <submittedName>
        <fullName evidence="9">Metal ABC transporter permease</fullName>
    </submittedName>
</protein>
<dbReference type="Proteomes" id="UP000234206">
    <property type="component" value="Unassembled WGS sequence"/>
</dbReference>
<feature type="transmembrane region" description="Helical" evidence="8">
    <location>
        <begin position="217"/>
        <end position="239"/>
    </location>
</feature>
<dbReference type="InterPro" id="IPR001626">
    <property type="entry name" value="ABC_TroCD"/>
</dbReference>
<gene>
    <name evidence="9" type="ORF">CYJ76_05395</name>
</gene>
<feature type="transmembrane region" description="Helical" evidence="8">
    <location>
        <begin position="192"/>
        <end position="210"/>
    </location>
</feature>
<dbReference type="EMBL" id="PKIZ01000008">
    <property type="protein sequence ID" value="PKZ41883.1"/>
    <property type="molecule type" value="Genomic_DNA"/>
</dbReference>
<feature type="transmembrane region" description="Helical" evidence="8">
    <location>
        <begin position="62"/>
        <end position="79"/>
    </location>
</feature>
<dbReference type="GO" id="GO:0010043">
    <property type="term" value="P:response to zinc ion"/>
    <property type="evidence" value="ECO:0007669"/>
    <property type="project" value="TreeGrafter"/>
</dbReference>
<evidence type="ECO:0000313" key="10">
    <source>
        <dbReference type="Proteomes" id="UP000234206"/>
    </source>
</evidence>
<evidence type="ECO:0000256" key="2">
    <source>
        <dbReference type="ARBA" id="ARBA00008034"/>
    </source>
</evidence>
<feature type="region of interest" description="Disordered" evidence="7">
    <location>
        <begin position="279"/>
        <end position="331"/>
    </location>
</feature>
<feature type="transmembrane region" description="Helical" evidence="8">
    <location>
        <begin position="91"/>
        <end position="111"/>
    </location>
</feature>
<reference evidence="9 10" key="1">
    <citation type="submission" date="2017-12" db="EMBL/GenBank/DDBJ databases">
        <title>Phylogenetic diversity of female urinary microbiome.</title>
        <authorList>
            <person name="Thomas-White K."/>
            <person name="Wolfe A.J."/>
        </authorList>
    </citation>
    <scope>NUCLEOTIDE SEQUENCE [LARGE SCALE GENOMIC DNA]</scope>
    <source>
        <strain evidence="9 10">UMB1298</strain>
    </source>
</reference>
<feature type="transmembrane region" description="Helical" evidence="8">
    <location>
        <begin position="131"/>
        <end position="148"/>
    </location>
</feature>
<dbReference type="Gene3D" id="1.10.3470.10">
    <property type="entry name" value="ABC transporter involved in vitamin B12 uptake, BtuC"/>
    <property type="match status" value="1"/>
</dbReference>
<feature type="transmembrane region" description="Helical" evidence="8">
    <location>
        <begin position="169"/>
        <end position="186"/>
    </location>
</feature>
<organism evidence="9 10">
    <name type="scientific">Kytococcus schroeteri</name>
    <dbReference type="NCBI Taxonomy" id="138300"/>
    <lineage>
        <taxon>Bacteria</taxon>
        <taxon>Bacillati</taxon>
        <taxon>Actinomycetota</taxon>
        <taxon>Actinomycetes</taxon>
        <taxon>Micrococcales</taxon>
        <taxon>Kytococcaceae</taxon>
        <taxon>Kytococcus</taxon>
    </lineage>
</organism>
<dbReference type="OrthoDB" id="9798540at2"/>
<evidence type="ECO:0000256" key="4">
    <source>
        <dbReference type="ARBA" id="ARBA00022989"/>
    </source>
</evidence>
<keyword evidence="10" id="KW-1185">Reference proteome</keyword>
<evidence type="ECO:0000313" key="9">
    <source>
        <dbReference type="EMBL" id="PKZ41883.1"/>
    </source>
</evidence>
<dbReference type="GO" id="GO:0043190">
    <property type="term" value="C:ATP-binding cassette (ABC) transporter complex"/>
    <property type="evidence" value="ECO:0007669"/>
    <property type="project" value="InterPro"/>
</dbReference>
<dbReference type="SUPFAM" id="SSF81345">
    <property type="entry name" value="ABC transporter involved in vitamin B12 uptake, BtuC"/>
    <property type="match status" value="1"/>
</dbReference>
<keyword evidence="4 8" id="KW-1133">Transmembrane helix</keyword>
<proteinExistence type="inferred from homology"/>
<evidence type="ECO:0000256" key="5">
    <source>
        <dbReference type="ARBA" id="ARBA00023136"/>
    </source>
</evidence>
<keyword evidence="6" id="KW-0813">Transport</keyword>
<feature type="transmembrane region" description="Helical" evidence="8">
    <location>
        <begin position="245"/>
        <end position="265"/>
    </location>
</feature>
<accession>A0A2I1PB88</accession>
<dbReference type="InterPro" id="IPR037294">
    <property type="entry name" value="ABC_BtuC-like"/>
</dbReference>
<dbReference type="Pfam" id="PF00950">
    <property type="entry name" value="ABC-3"/>
    <property type="match status" value="1"/>
</dbReference>